<reference evidence="3" key="1">
    <citation type="submission" date="2021-02" db="EMBL/GenBank/DDBJ databases">
        <authorList>
            <person name="Nowell W R."/>
        </authorList>
    </citation>
    <scope>NUCLEOTIDE SEQUENCE</scope>
</reference>
<dbReference type="Proteomes" id="UP000681967">
    <property type="component" value="Unassembled WGS sequence"/>
</dbReference>
<dbReference type="EMBL" id="CAJNRE010012711">
    <property type="protein sequence ID" value="CAF2112861.1"/>
    <property type="molecule type" value="Genomic_DNA"/>
</dbReference>
<dbReference type="EMBL" id="CAJOBI010002225">
    <property type="protein sequence ID" value="CAF3919343.1"/>
    <property type="molecule type" value="Genomic_DNA"/>
</dbReference>
<dbReference type="EMBL" id="CAJOBJ010000892">
    <property type="protein sequence ID" value="CAF3849727.1"/>
    <property type="molecule type" value="Genomic_DNA"/>
</dbReference>
<sequence length="446" mass="52380">MGGESTDIKEIIAPYFNYYSWLISTCNNRLSKDNQKSSKLYHEYHTHMIEQWGSTGSSLIFRYGGYNEAVFSTARIIWALDLELWYLSSLKFVITLKFLGSKLFMLKNMLRDLFAFVYMIYITMSAYIVVSRALILYKQVPFTGRRGHFSEILYVPYWFIYGDVSDKYLLDERSLGGSNIISRTITEVTTTHVLLAFHMLFINILLLNLFIAVFADSIAKVQENTEFYWCYQRYSFVREYFERFPLTYSLLIIISQIIFLTLTIRQKCCSKWGRNQVADANQVPLLKKFTRIFKMIPKYKSQNERWDLCENAATYSYVHSILEINKNSDRLTVTHENVTEKVVTIDLNVVKATIDEQQTIESFKNQLMTIFNSVLVENQKAFEQTNSRIDDRFNQMKTSLEWMMDSIAPVKTNEPTHPKLKFQSNSLRNYISYENQATTFSTYSPK</sequence>
<keyword evidence="1" id="KW-0472">Membrane</keyword>
<comment type="caution">
    <text evidence="3">The sequence shown here is derived from an EMBL/GenBank/DDBJ whole genome shotgun (WGS) entry which is preliminary data.</text>
</comment>
<dbReference type="Proteomes" id="UP000663855">
    <property type="component" value="Unassembled WGS sequence"/>
</dbReference>
<dbReference type="Proteomes" id="UP000681720">
    <property type="component" value="Unassembled WGS sequence"/>
</dbReference>
<dbReference type="PANTHER" id="PTHR13800">
    <property type="entry name" value="TRANSIENT RECEPTOR POTENTIAL CATION CHANNEL, SUBFAMILY M, MEMBER 6"/>
    <property type="match status" value="1"/>
</dbReference>
<evidence type="ECO:0000313" key="6">
    <source>
        <dbReference type="EMBL" id="CAF3919343.1"/>
    </source>
</evidence>
<dbReference type="EMBL" id="CAJOBH010001577">
    <property type="protein sequence ID" value="CAF3862559.1"/>
    <property type="molecule type" value="Genomic_DNA"/>
</dbReference>
<name>A0A816UT70_9BILA</name>
<dbReference type="Proteomes" id="UP000676336">
    <property type="component" value="Unassembled WGS sequence"/>
</dbReference>
<keyword evidence="1" id="KW-0812">Transmembrane</keyword>
<dbReference type="EMBL" id="CAJNOV010018003">
    <property type="protein sequence ID" value="CAF1615467.1"/>
    <property type="molecule type" value="Genomic_DNA"/>
</dbReference>
<dbReference type="PANTHER" id="PTHR13800:SF12">
    <property type="entry name" value="TRANSIENT RECEPTOR POTENTIAL CATION CHANNEL SUBFAMILY M MEMBER-LIKE 2"/>
    <property type="match status" value="1"/>
</dbReference>
<dbReference type="InterPro" id="IPR050927">
    <property type="entry name" value="TRPM"/>
</dbReference>
<evidence type="ECO:0000256" key="1">
    <source>
        <dbReference type="SAM" id="Phobius"/>
    </source>
</evidence>
<feature type="transmembrane region" description="Helical" evidence="1">
    <location>
        <begin position="193"/>
        <end position="215"/>
    </location>
</feature>
<keyword evidence="1" id="KW-1133">Transmembrane helix</keyword>
<evidence type="ECO:0000313" key="4">
    <source>
        <dbReference type="EMBL" id="CAF3849727.1"/>
    </source>
</evidence>
<dbReference type="AlphaFoldDB" id="A0A816UT70"/>
<dbReference type="Proteomes" id="UP000663824">
    <property type="component" value="Unassembled WGS sequence"/>
</dbReference>
<dbReference type="GO" id="GO:0005886">
    <property type="term" value="C:plasma membrane"/>
    <property type="evidence" value="ECO:0007669"/>
    <property type="project" value="TreeGrafter"/>
</dbReference>
<gene>
    <name evidence="5" type="ORF">BYL167_LOCUS6467</name>
    <name evidence="2" type="ORF">CJN711_LOCUS37131</name>
    <name evidence="4" type="ORF">GIL414_LOCUS3894</name>
    <name evidence="3" type="ORF">MBJ925_LOCUS24491</name>
    <name evidence="6" type="ORF">SMN809_LOCUS7582</name>
</gene>
<dbReference type="GO" id="GO:0099604">
    <property type="term" value="F:ligand-gated calcium channel activity"/>
    <property type="evidence" value="ECO:0007669"/>
    <property type="project" value="TreeGrafter"/>
</dbReference>
<organism evidence="3 7">
    <name type="scientific">Rotaria magnacalcarata</name>
    <dbReference type="NCBI Taxonomy" id="392030"/>
    <lineage>
        <taxon>Eukaryota</taxon>
        <taxon>Metazoa</taxon>
        <taxon>Spiralia</taxon>
        <taxon>Gnathifera</taxon>
        <taxon>Rotifera</taxon>
        <taxon>Eurotatoria</taxon>
        <taxon>Bdelloidea</taxon>
        <taxon>Philodinida</taxon>
        <taxon>Philodinidae</taxon>
        <taxon>Rotaria</taxon>
    </lineage>
</organism>
<protein>
    <submittedName>
        <fullName evidence="3">Uncharacterized protein</fullName>
    </submittedName>
</protein>
<feature type="transmembrane region" description="Helical" evidence="1">
    <location>
        <begin position="116"/>
        <end position="137"/>
    </location>
</feature>
<feature type="transmembrane region" description="Helical" evidence="1">
    <location>
        <begin position="246"/>
        <end position="264"/>
    </location>
</feature>
<accession>A0A816UT70</accession>
<evidence type="ECO:0000313" key="5">
    <source>
        <dbReference type="EMBL" id="CAF3862559.1"/>
    </source>
</evidence>
<evidence type="ECO:0000313" key="3">
    <source>
        <dbReference type="EMBL" id="CAF2112861.1"/>
    </source>
</evidence>
<proteinExistence type="predicted"/>
<evidence type="ECO:0000313" key="2">
    <source>
        <dbReference type="EMBL" id="CAF1615467.1"/>
    </source>
</evidence>
<evidence type="ECO:0000313" key="7">
    <source>
        <dbReference type="Proteomes" id="UP000663824"/>
    </source>
</evidence>